<dbReference type="EMBL" id="ARYI01000002">
    <property type="protein sequence ID" value="KCZ95766.1"/>
    <property type="molecule type" value="Genomic_DNA"/>
</dbReference>
<dbReference type="AlphaFoldDB" id="A0A059FYR9"/>
<proteinExistence type="predicted"/>
<keyword evidence="1" id="KW-0472">Membrane</keyword>
<dbReference type="Proteomes" id="UP000025061">
    <property type="component" value="Unassembled WGS sequence"/>
</dbReference>
<organism evidence="2 3">
    <name type="scientific">Hyphomonas hirschiana VP5</name>
    <dbReference type="NCBI Taxonomy" id="1280951"/>
    <lineage>
        <taxon>Bacteria</taxon>
        <taxon>Pseudomonadati</taxon>
        <taxon>Pseudomonadota</taxon>
        <taxon>Alphaproteobacteria</taxon>
        <taxon>Hyphomonadales</taxon>
        <taxon>Hyphomonadaceae</taxon>
        <taxon>Hyphomonas</taxon>
    </lineage>
</organism>
<dbReference type="OrthoDB" id="7619831at2"/>
<evidence type="ECO:0000313" key="2">
    <source>
        <dbReference type="EMBL" id="KCZ95766.1"/>
    </source>
</evidence>
<evidence type="ECO:0000256" key="1">
    <source>
        <dbReference type="SAM" id="Phobius"/>
    </source>
</evidence>
<comment type="caution">
    <text evidence="2">The sequence shown here is derived from an EMBL/GenBank/DDBJ whole genome shotgun (WGS) entry which is preliminary data.</text>
</comment>
<feature type="transmembrane region" description="Helical" evidence="1">
    <location>
        <begin position="65"/>
        <end position="83"/>
    </location>
</feature>
<sequence length="111" mass="11418">MAYNSGVQLAGLAGVIGGGIGAYLGYNQGLVTEGISPIQGALIMGAIGMVAGSAGAFILKSAMQFIIYIIMFALLAYIFRGQIEQLTGVNPVTALEVTLAKYGMSVDLARN</sequence>
<keyword evidence="1" id="KW-0812">Transmembrane</keyword>
<dbReference type="PATRIC" id="fig|1280951.3.peg.671"/>
<feature type="transmembrane region" description="Helical" evidence="1">
    <location>
        <begin position="7"/>
        <end position="26"/>
    </location>
</feature>
<evidence type="ECO:0000313" key="3">
    <source>
        <dbReference type="Proteomes" id="UP000025061"/>
    </source>
</evidence>
<name>A0A059FYR9_9PROT</name>
<feature type="transmembrane region" description="Helical" evidence="1">
    <location>
        <begin position="38"/>
        <end position="58"/>
    </location>
</feature>
<keyword evidence="3" id="KW-1185">Reference proteome</keyword>
<dbReference type="RefSeq" id="WP_011646301.1">
    <property type="nucleotide sequence ID" value="NZ_ARYI01000002.1"/>
</dbReference>
<keyword evidence="1" id="KW-1133">Transmembrane helix</keyword>
<reference evidence="2 3" key="1">
    <citation type="submission" date="2013-04" db="EMBL/GenBank/DDBJ databases">
        <title>Hyphomonas hirschiana VP5 Genome Sequencing.</title>
        <authorList>
            <person name="Lai Q."/>
            <person name="Shao Z."/>
        </authorList>
    </citation>
    <scope>NUCLEOTIDE SEQUENCE [LARGE SCALE GENOMIC DNA]</scope>
    <source>
        <strain evidence="2 3">VP5</strain>
    </source>
</reference>
<gene>
    <name evidence="2" type="ORF">HHI_03307</name>
</gene>
<protein>
    <submittedName>
        <fullName evidence="2">Uncharacterized protein</fullName>
    </submittedName>
</protein>
<accession>A0A059FYR9</accession>